<sequence length="156" mass="17313">MKRMLGIVALFIATISCSSDLDSASLSDCSLVDCASGNLLLQFLDSETEEDVFFNGTYNLEDVVITDLETNEDFVFFTGTSQEFETAQIALNTFFESRNNVMLRIAVPDGFETTLSFDVTFIQGECCNVNNYTDVSFTNVTSVDDSDGDLIYKIFL</sequence>
<evidence type="ECO:0008006" key="3">
    <source>
        <dbReference type="Google" id="ProtNLM"/>
    </source>
</evidence>
<keyword evidence="2" id="KW-1185">Reference proteome</keyword>
<organism evidence="1 2">
    <name type="scientific">Dokdonia donghaensis DSW-1</name>
    <dbReference type="NCBI Taxonomy" id="1300343"/>
    <lineage>
        <taxon>Bacteria</taxon>
        <taxon>Pseudomonadati</taxon>
        <taxon>Bacteroidota</taxon>
        <taxon>Flavobacteriia</taxon>
        <taxon>Flavobacteriales</taxon>
        <taxon>Flavobacteriaceae</taxon>
        <taxon>Dokdonia</taxon>
    </lineage>
</organism>
<dbReference type="RefSeq" id="WP_035328127.1">
    <property type="nucleotide sequence ID" value="NZ_CP015125.1"/>
</dbReference>
<protein>
    <recommendedName>
        <fullName evidence="3">Lipoprotein</fullName>
    </recommendedName>
</protein>
<dbReference type="KEGG" id="ddo:I597_1571"/>
<gene>
    <name evidence="1" type="ORF">NV36_13450</name>
</gene>
<name>A0A0A2GWY0_9FLAO</name>
<dbReference type="AlphaFoldDB" id="A0A0A2GWY0"/>
<dbReference type="EMBL" id="JSAQ01000001">
    <property type="protein sequence ID" value="KGO07742.1"/>
    <property type="molecule type" value="Genomic_DNA"/>
</dbReference>
<evidence type="ECO:0000313" key="1">
    <source>
        <dbReference type="EMBL" id="KGO07742.1"/>
    </source>
</evidence>
<accession>A0A0A2GWY0</accession>
<dbReference type="Proteomes" id="UP000030140">
    <property type="component" value="Unassembled WGS sequence"/>
</dbReference>
<dbReference type="PROSITE" id="PS51257">
    <property type="entry name" value="PROKAR_LIPOPROTEIN"/>
    <property type="match status" value="1"/>
</dbReference>
<dbReference type="OrthoDB" id="1432409at2"/>
<reference evidence="1 2" key="1">
    <citation type="submission" date="2014-10" db="EMBL/GenBank/DDBJ databases">
        <title>Draft genome sequence of the proteorhodopsin-containing marine bacterium Dokdonia donghaensis.</title>
        <authorList>
            <person name="Gomez-Consarnau L."/>
            <person name="Gonzalez J.M."/>
            <person name="Riedel T."/>
            <person name="Jaenicke S."/>
            <person name="Wagner-Doebler I."/>
            <person name="Fuhrman J.A."/>
        </authorList>
    </citation>
    <scope>NUCLEOTIDE SEQUENCE [LARGE SCALE GENOMIC DNA]</scope>
    <source>
        <strain evidence="1 2">DSW-1</strain>
    </source>
</reference>
<evidence type="ECO:0000313" key="2">
    <source>
        <dbReference type="Proteomes" id="UP000030140"/>
    </source>
</evidence>
<proteinExistence type="predicted"/>
<dbReference type="PATRIC" id="fig|1300343.5.peg.1581"/>
<comment type="caution">
    <text evidence="1">The sequence shown here is derived from an EMBL/GenBank/DDBJ whole genome shotgun (WGS) entry which is preliminary data.</text>
</comment>